<dbReference type="EMBL" id="JACRDE010000321">
    <property type="protein sequence ID" value="MBI5250232.1"/>
    <property type="molecule type" value="Genomic_DNA"/>
</dbReference>
<dbReference type="SUPFAM" id="SSF50249">
    <property type="entry name" value="Nucleic acid-binding proteins"/>
    <property type="match status" value="1"/>
</dbReference>
<feature type="non-terminal residue" evidence="8">
    <location>
        <position position="598"/>
    </location>
</feature>
<dbReference type="PROSITE" id="PS50862">
    <property type="entry name" value="AA_TRNA_LIGASE_II"/>
    <property type="match status" value="1"/>
</dbReference>
<dbReference type="Pfam" id="PF00152">
    <property type="entry name" value="tRNA-synt_2"/>
    <property type="match status" value="1"/>
</dbReference>
<dbReference type="AlphaFoldDB" id="A0A9D6V2I0"/>
<dbReference type="InterPro" id="IPR006195">
    <property type="entry name" value="aa-tRNA-synth_II"/>
</dbReference>
<keyword evidence="6" id="KW-0030">Aminoacyl-tRNA synthetase</keyword>
<dbReference type="EC" id="6.1.1.12" evidence="8"/>
<dbReference type="NCBIfam" id="TIGR00459">
    <property type="entry name" value="aspS_bact"/>
    <property type="match status" value="1"/>
</dbReference>
<evidence type="ECO:0000313" key="8">
    <source>
        <dbReference type="EMBL" id="MBI5250232.1"/>
    </source>
</evidence>
<sequence length="598" mass="67944">MLPTRRQTLKPDTLDGWERTHLSNDITEKDLDSDVIVMGWVLRRRDHGGVIFVDLRDRRGTVQLVFNPEFSPKSHTAAHVLRPEWVVAARGFVRMRPAESVNPDLPTGTIEIFVDHVKVLSRSDSPPFPLDDDVPPTDAVRYKYRYLDLRRSGAARRNLLVRHRMISMIREFLNNEDFVDIETPFLTTSTPEGARDYLVPSRITPGNFYALPQSPQIFKQLLMVAGFERYYQIVRCFRDEDLRADRQPEFTQLDVETSFIEEKCLFDIVERMMAKVFREILEIPLALPFPALTYEEAMRRFGLDKPDVRFGMELCDISDVVRKTGFGVFKSALENGGIVKAVKVDKGERLSRKDLDDLRDFAAIYGGKGVAYTRIKVDGEWQSPIAKFLSLDERLQINDRVQAVPGDVILFGADSARIVNDVLGNLRNHLAAKLDEIPKGEFNFVWITEFPMFEYDEEDQRYQAMHHPFTSPKEEDLDLLETEPLKVRARAYDLVLNGSEVGGGSMRIYRSDVQERVFSALGIDPEQANEKFGFLLEALRFGAPPHGGIAFGVDRLVAILTGSESIRDVIAFPKTQKATCPLTGAPTPVSTEQLKELG</sequence>
<keyword evidence="3" id="KW-0547">Nucleotide-binding</keyword>
<dbReference type="InterPro" id="IPR002312">
    <property type="entry name" value="Asp/Asn-tRNA-synth_IIb"/>
</dbReference>
<evidence type="ECO:0000259" key="7">
    <source>
        <dbReference type="PROSITE" id="PS50862"/>
    </source>
</evidence>
<evidence type="ECO:0000256" key="2">
    <source>
        <dbReference type="ARBA" id="ARBA00022598"/>
    </source>
</evidence>
<dbReference type="InterPro" id="IPR047090">
    <property type="entry name" value="AspRS_core"/>
</dbReference>
<name>A0A9D6V2I0_9BACT</name>
<dbReference type="NCBIfam" id="NF001750">
    <property type="entry name" value="PRK00476.1"/>
    <property type="match status" value="1"/>
</dbReference>
<dbReference type="HAMAP" id="MF_00044">
    <property type="entry name" value="Asp_tRNA_synth_type1"/>
    <property type="match status" value="1"/>
</dbReference>
<dbReference type="InterPro" id="IPR004115">
    <property type="entry name" value="GAD-like_sf"/>
</dbReference>
<dbReference type="InterPro" id="IPR004524">
    <property type="entry name" value="Asp-tRNA-ligase_1"/>
</dbReference>
<reference evidence="8" key="1">
    <citation type="submission" date="2020-07" db="EMBL/GenBank/DDBJ databases">
        <title>Huge and variable diversity of episymbiotic CPR bacteria and DPANN archaea in groundwater ecosystems.</title>
        <authorList>
            <person name="He C.Y."/>
            <person name="Keren R."/>
            <person name="Whittaker M."/>
            <person name="Farag I.F."/>
            <person name="Doudna J."/>
            <person name="Cate J.H.D."/>
            <person name="Banfield J.F."/>
        </authorList>
    </citation>
    <scope>NUCLEOTIDE SEQUENCE</scope>
    <source>
        <strain evidence="8">NC_groundwater_1664_Pr3_B-0.1um_52_9</strain>
    </source>
</reference>
<keyword evidence="2 8" id="KW-0436">Ligase</keyword>
<dbReference type="InterPro" id="IPR029351">
    <property type="entry name" value="GAD_dom"/>
</dbReference>
<dbReference type="Gene3D" id="3.30.1360.30">
    <property type="entry name" value="GAD-like domain"/>
    <property type="match status" value="1"/>
</dbReference>
<keyword evidence="5" id="KW-0648">Protein biosynthesis</keyword>
<organism evidence="8 9">
    <name type="scientific">Desulfomonile tiedjei</name>
    <dbReference type="NCBI Taxonomy" id="2358"/>
    <lineage>
        <taxon>Bacteria</taxon>
        <taxon>Pseudomonadati</taxon>
        <taxon>Thermodesulfobacteriota</taxon>
        <taxon>Desulfomonilia</taxon>
        <taxon>Desulfomonilales</taxon>
        <taxon>Desulfomonilaceae</taxon>
        <taxon>Desulfomonile</taxon>
    </lineage>
</organism>
<dbReference type="Pfam" id="PF01336">
    <property type="entry name" value="tRNA_anti-codon"/>
    <property type="match status" value="1"/>
</dbReference>
<comment type="caution">
    <text evidence="8">The sequence shown here is derived from an EMBL/GenBank/DDBJ whole genome shotgun (WGS) entry which is preliminary data.</text>
</comment>
<dbReference type="CDD" id="cd00777">
    <property type="entry name" value="AspRS_core"/>
    <property type="match status" value="1"/>
</dbReference>
<dbReference type="Proteomes" id="UP000807825">
    <property type="component" value="Unassembled WGS sequence"/>
</dbReference>
<dbReference type="InterPro" id="IPR004364">
    <property type="entry name" value="Aa-tRNA-synt_II"/>
</dbReference>
<dbReference type="SUPFAM" id="SSF55261">
    <property type="entry name" value="GAD domain-like"/>
    <property type="match status" value="1"/>
</dbReference>
<dbReference type="InterPro" id="IPR047089">
    <property type="entry name" value="Asp-tRNA-ligase_1_N"/>
</dbReference>
<evidence type="ECO:0000256" key="6">
    <source>
        <dbReference type="ARBA" id="ARBA00023146"/>
    </source>
</evidence>
<dbReference type="GO" id="GO:0006422">
    <property type="term" value="P:aspartyl-tRNA aminoacylation"/>
    <property type="evidence" value="ECO:0007669"/>
    <property type="project" value="TreeGrafter"/>
</dbReference>
<dbReference type="PRINTS" id="PR01042">
    <property type="entry name" value="TRNASYNTHASP"/>
</dbReference>
<dbReference type="PANTHER" id="PTHR22594:SF5">
    <property type="entry name" value="ASPARTATE--TRNA LIGASE, MITOCHONDRIAL"/>
    <property type="match status" value="1"/>
</dbReference>
<evidence type="ECO:0000256" key="3">
    <source>
        <dbReference type="ARBA" id="ARBA00022741"/>
    </source>
</evidence>
<dbReference type="Pfam" id="PF02938">
    <property type="entry name" value="GAD"/>
    <property type="match status" value="1"/>
</dbReference>
<protein>
    <submittedName>
        <fullName evidence="8">Aspartate--tRNA ligase</fullName>
        <ecNumber evidence="8">6.1.1.12</ecNumber>
    </submittedName>
</protein>
<accession>A0A9D6V2I0</accession>
<evidence type="ECO:0000256" key="1">
    <source>
        <dbReference type="ARBA" id="ARBA00006303"/>
    </source>
</evidence>
<evidence type="ECO:0000256" key="4">
    <source>
        <dbReference type="ARBA" id="ARBA00022840"/>
    </source>
</evidence>
<dbReference type="InterPro" id="IPR004365">
    <property type="entry name" value="NA-bd_OB_tRNA"/>
</dbReference>
<dbReference type="GO" id="GO:0005524">
    <property type="term" value="F:ATP binding"/>
    <property type="evidence" value="ECO:0007669"/>
    <property type="project" value="UniProtKB-KW"/>
</dbReference>
<dbReference type="PANTHER" id="PTHR22594">
    <property type="entry name" value="ASPARTYL/LYSYL-TRNA SYNTHETASE"/>
    <property type="match status" value="1"/>
</dbReference>
<dbReference type="GO" id="GO:0003676">
    <property type="term" value="F:nucleic acid binding"/>
    <property type="evidence" value="ECO:0007669"/>
    <property type="project" value="InterPro"/>
</dbReference>
<dbReference type="CDD" id="cd04317">
    <property type="entry name" value="EcAspRS_like_N"/>
    <property type="match status" value="1"/>
</dbReference>
<dbReference type="GO" id="GO:0005737">
    <property type="term" value="C:cytoplasm"/>
    <property type="evidence" value="ECO:0007669"/>
    <property type="project" value="InterPro"/>
</dbReference>
<evidence type="ECO:0000256" key="5">
    <source>
        <dbReference type="ARBA" id="ARBA00022917"/>
    </source>
</evidence>
<dbReference type="InterPro" id="IPR045864">
    <property type="entry name" value="aa-tRNA-synth_II/BPL/LPL"/>
</dbReference>
<dbReference type="GO" id="GO:0004815">
    <property type="term" value="F:aspartate-tRNA ligase activity"/>
    <property type="evidence" value="ECO:0007669"/>
    <property type="project" value="UniProtKB-EC"/>
</dbReference>
<dbReference type="InterPro" id="IPR012340">
    <property type="entry name" value="NA-bd_OB-fold"/>
</dbReference>
<dbReference type="Gene3D" id="3.30.930.10">
    <property type="entry name" value="Bira Bifunctional Protein, Domain 2"/>
    <property type="match status" value="1"/>
</dbReference>
<dbReference type="Gene3D" id="2.40.50.140">
    <property type="entry name" value="Nucleic acid-binding proteins"/>
    <property type="match status" value="1"/>
</dbReference>
<comment type="similarity">
    <text evidence="1">Belongs to the class-II aminoacyl-tRNA synthetase family. Type 1 subfamily.</text>
</comment>
<feature type="domain" description="Aminoacyl-transfer RNA synthetases class-II family profile" evidence="7">
    <location>
        <begin position="161"/>
        <end position="573"/>
    </location>
</feature>
<evidence type="ECO:0000313" key="9">
    <source>
        <dbReference type="Proteomes" id="UP000807825"/>
    </source>
</evidence>
<dbReference type="SUPFAM" id="SSF55681">
    <property type="entry name" value="Class II aaRS and biotin synthetases"/>
    <property type="match status" value="1"/>
</dbReference>
<gene>
    <name evidence="8" type="primary">aspS</name>
    <name evidence="8" type="ORF">HY912_12120</name>
</gene>
<proteinExistence type="inferred from homology"/>
<keyword evidence="4" id="KW-0067">ATP-binding</keyword>